<dbReference type="GO" id="GO:0005829">
    <property type="term" value="C:cytosol"/>
    <property type="evidence" value="ECO:0007669"/>
    <property type="project" value="TreeGrafter"/>
</dbReference>
<dbReference type="InterPro" id="IPR010982">
    <property type="entry name" value="Lambda_DNA-bd_dom_sf"/>
</dbReference>
<dbReference type="CDD" id="cd00093">
    <property type="entry name" value="HTH_XRE"/>
    <property type="match status" value="1"/>
</dbReference>
<protein>
    <submittedName>
        <fullName evidence="3">Transcriptional regulator</fullName>
    </submittedName>
</protein>
<organism evidence="3 4">
    <name type="scientific">Achromobacter pulmonis</name>
    <dbReference type="NCBI Taxonomy" id="1389932"/>
    <lineage>
        <taxon>Bacteria</taxon>
        <taxon>Pseudomonadati</taxon>
        <taxon>Pseudomonadota</taxon>
        <taxon>Betaproteobacteria</taxon>
        <taxon>Burkholderiales</taxon>
        <taxon>Alcaligenaceae</taxon>
        <taxon>Achromobacter</taxon>
    </lineage>
</organism>
<gene>
    <name evidence="3" type="ORF">C1I89_06245</name>
</gene>
<dbReference type="GO" id="GO:0003677">
    <property type="term" value="F:DNA binding"/>
    <property type="evidence" value="ECO:0007669"/>
    <property type="project" value="UniProtKB-KW"/>
</dbReference>
<evidence type="ECO:0000259" key="2">
    <source>
        <dbReference type="PROSITE" id="PS50943"/>
    </source>
</evidence>
<evidence type="ECO:0000313" key="4">
    <source>
        <dbReference type="Proteomes" id="UP000235994"/>
    </source>
</evidence>
<dbReference type="Pfam" id="PF13560">
    <property type="entry name" value="HTH_31"/>
    <property type="match status" value="1"/>
</dbReference>
<dbReference type="RefSeq" id="WP_102771937.1">
    <property type="nucleotide sequence ID" value="NZ_POQS01000002.1"/>
</dbReference>
<keyword evidence="4" id="KW-1185">Reference proteome</keyword>
<name>A0A2N8KK94_9BURK</name>
<reference evidence="3 4" key="1">
    <citation type="submission" date="2018-01" db="EMBL/GenBank/DDBJ databases">
        <title>The draft genome of an aniline degradation strain ANB-1.</title>
        <authorList>
            <person name="Zhang L."/>
            <person name="Jiang J."/>
        </authorList>
    </citation>
    <scope>NUCLEOTIDE SEQUENCE [LARGE SCALE GENOMIC DNA]</scope>
    <source>
        <strain evidence="3 4">ANB-1</strain>
    </source>
</reference>
<comment type="caution">
    <text evidence="3">The sequence shown here is derived from an EMBL/GenBank/DDBJ whole genome shotgun (WGS) entry which is preliminary data.</text>
</comment>
<evidence type="ECO:0000313" key="3">
    <source>
        <dbReference type="EMBL" id="PND33855.1"/>
    </source>
</evidence>
<accession>A0A2N8KK94</accession>
<dbReference type="SUPFAM" id="SSF47413">
    <property type="entry name" value="lambda repressor-like DNA-binding domains"/>
    <property type="match status" value="1"/>
</dbReference>
<dbReference type="PANTHER" id="PTHR46797:SF1">
    <property type="entry name" value="METHYLPHOSPHONATE SYNTHASE"/>
    <property type="match status" value="1"/>
</dbReference>
<keyword evidence="1" id="KW-0238">DNA-binding</keyword>
<evidence type="ECO:0000256" key="1">
    <source>
        <dbReference type="ARBA" id="ARBA00023125"/>
    </source>
</evidence>
<dbReference type="PROSITE" id="PS50943">
    <property type="entry name" value="HTH_CROC1"/>
    <property type="match status" value="1"/>
</dbReference>
<dbReference type="EMBL" id="POQS01000002">
    <property type="protein sequence ID" value="PND33855.1"/>
    <property type="molecule type" value="Genomic_DNA"/>
</dbReference>
<dbReference type="InterPro" id="IPR050807">
    <property type="entry name" value="TransReg_Diox_bact_type"/>
</dbReference>
<dbReference type="Gene3D" id="1.10.260.40">
    <property type="entry name" value="lambda repressor-like DNA-binding domains"/>
    <property type="match status" value="1"/>
</dbReference>
<dbReference type="AlphaFoldDB" id="A0A2N8KK94"/>
<feature type="domain" description="HTH cro/C1-type" evidence="2">
    <location>
        <begin position="21"/>
        <end position="75"/>
    </location>
</feature>
<dbReference type="PANTHER" id="PTHR46797">
    <property type="entry name" value="HTH-TYPE TRANSCRIPTIONAL REGULATOR"/>
    <property type="match status" value="1"/>
</dbReference>
<sequence length="81" mass="8965">MPITSPRYANDPVLVALGEAIRRSRRVRGISQEELAHRSEIDRSYMSSIERGGQNPGIVSVARIARALEMSVAELMTEAQL</sequence>
<dbReference type="SMART" id="SM00530">
    <property type="entry name" value="HTH_XRE"/>
    <property type="match status" value="1"/>
</dbReference>
<dbReference type="Proteomes" id="UP000235994">
    <property type="component" value="Unassembled WGS sequence"/>
</dbReference>
<dbReference type="GO" id="GO:0003700">
    <property type="term" value="F:DNA-binding transcription factor activity"/>
    <property type="evidence" value="ECO:0007669"/>
    <property type="project" value="TreeGrafter"/>
</dbReference>
<proteinExistence type="predicted"/>
<dbReference type="InterPro" id="IPR001387">
    <property type="entry name" value="Cro/C1-type_HTH"/>
</dbReference>